<dbReference type="NCBIfam" id="TIGR02129">
    <property type="entry name" value="hisA_euk"/>
    <property type="match status" value="1"/>
</dbReference>
<keyword evidence="5 7" id="KW-0368">Histidine biosynthesis</keyword>
<dbReference type="HOGENOM" id="CLU_065050_0_1_1"/>
<keyword evidence="6" id="KW-0413">Isomerase</keyword>
<dbReference type="PANTHER" id="PTHR43090">
    <property type="entry name" value="1-(5-PHOSPHORIBOSYL)-5-[(5-PHOSPHORIBOSYLAMINO)METHYLIDENEAMINO] IMIDAZOLE-4-CARBOXAMIDE ISOMERASE"/>
    <property type="match status" value="1"/>
</dbReference>
<dbReference type="InterPro" id="IPR011060">
    <property type="entry name" value="RibuloseP-bd_barrel"/>
</dbReference>
<protein>
    <recommendedName>
        <fullName evidence="3">1-(5-phosphoribosyl)-5-[(5-phosphoribosylamino)methylideneamino]imidazole-4-carboxamideisomerase</fullName>
        <ecNumber evidence="3">5.3.1.16</ecNumber>
    </recommendedName>
</protein>
<comment type="similarity">
    <text evidence="2 7">Belongs to the HisA/HisF family.</text>
</comment>
<dbReference type="InterPro" id="IPR006062">
    <property type="entry name" value="His_biosynth"/>
</dbReference>
<gene>
    <name evidence="8" type="ORF">ALNC14_039050</name>
</gene>
<dbReference type="Pfam" id="PF00977">
    <property type="entry name" value="His_biosynth"/>
    <property type="match status" value="1"/>
</dbReference>
<dbReference type="EC" id="5.3.1.16" evidence="3"/>
<organism evidence="8">
    <name type="scientific">Albugo laibachii Nc14</name>
    <dbReference type="NCBI Taxonomy" id="890382"/>
    <lineage>
        <taxon>Eukaryota</taxon>
        <taxon>Sar</taxon>
        <taxon>Stramenopiles</taxon>
        <taxon>Oomycota</taxon>
        <taxon>Peronosporomycetes</taxon>
        <taxon>Albuginales</taxon>
        <taxon>Albuginaceae</taxon>
        <taxon>Albugo</taxon>
    </lineage>
</organism>
<dbReference type="EMBL" id="FR824085">
    <property type="protein sequence ID" value="CCA17762.1"/>
    <property type="molecule type" value="Genomic_DNA"/>
</dbReference>
<evidence type="ECO:0000256" key="7">
    <source>
        <dbReference type="RuleBase" id="RU003657"/>
    </source>
</evidence>
<dbReference type="UniPathway" id="UPA00031">
    <property type="reaction ID" value="UER00009"/>
</dbReference>
<evidence type="ECO:0000256" key="4">
    <source>
        <dbReference type="ARBA" id="ARBA00022605"/>
    </source>
</evidence>
<evidence type="ECO:0000256" key="2">
    <source>
        <dbReference type="ARBA" id="ARBA00009667"/>
    </source>
</evidence>
<dbReference type="GO" id="GO:0000162">
    <property type="term" value="P:L-tryptophan biosynthetic process"/>
    <property type="evidence" value="ECO:0007669"/>
    <property type="project" value="TreeGrafter"/>
</dbReference>
<dbReference type="InterPro" id="IPR013785">
    <property type="entry name" value="Aldolase_TIM"/>
</dbReference>
<evidence type="ECO:0000313" key="8">
    <source>
        <dbReference type="EMBL" id="CCA17762.1"/>
    </source>
</evidence>
<proteinExistence type="inferred from homology"/>
<reference evidence="8" key="2">
    <citation type="submission" date="2011-02" db="EMBL/GenBank/DDBJ databases">
        <authorList>
            <person name="MacLean D."/>
        </authorList>
    </citation>
    <scope>NUCLEOTIDE SEQUENCE</scope>
</reference>
<dbReference type="Gene3D" id="3.20.20.70">
    <property type="entry name" value="Aldolase class I"/>
    <property type="match status" value="1"/>
</dbReference>
<evidence type="ECO:0000256" key="1">
    <source>
        <dbReference type="ARBA" id="ARBA00005133"/>
    </source>
</evidence>
<evidence type="ECO:0000256" key="3">
    <source>
        <dbReference type="ARBA" id="ARBA00012550"/>
    </source>
</evidence>
<evidence type="ECO:0000256" key="6">
    <source>
        <dbReference type="ARBA" id="ARBA00023235"/>
    </source>
</evidence>
<comment type="pathway">
    <text evidence="1">Amino-acid biosynthesis; L-histidine biosynthesis; L-histidine from 5-phospho-alpha-D-ribose 1-diphosphate: step 4/9.</text>
</comment>
<name>F0W9E8_9STRA</name>
<dbReference type="PANTHER" id="PTHR43090:SF2">
    <property type="entry name" value="1-(5-PHOSPHORIBOSYL)-5-[(5-PHOSPHORIBOSYLAMINO)METHYLIDENEAMINO] IMIDAZOLE-4-CARBOXAMIDE ISOMERASE"/>
    <property type="match status" value="1"/>
</dbReference>
<reference evidence="8" key="1">
    <citation type="journal article" date="2011" name="PLoS Biol.">
        <title>Gene gain and loss during evolution of obligate parasitism in the white rust pathogen of Arabidopsis thaliana.</title>
        <authorList>
            <person name="Kemen E."/>
            <person name="Gardiner A."/>
            <person name="Schultz-Larsen T."/>
            <person name="Kemen A.C."/>
            <person name="Balmuth A.L."/>
            <person name="Robert-Seilaniantz A."/>
            <person name="Bailey K."/>
            <person name="Holub E."/>
            <person name="Studholme D.J."/>
            <person name="Maclean D."/>
            <person name="Jones J.D."/>
        </authorList>
    </citation>
    <scope>NUCLEOTIDE SEQUENCE</scope>
</reference>
<evidence type="ECO:0000256" key="5">
    <source>
        <dbReference type="ARBA" id="ARBA00023102"/>
    </source>
</evidence>
<dbReference type="SUPFAM" id="SSF51366">
    <property type="entry name" value="Ribulose-phoshate binding barrel"/>
    <property type="match status" value="1"/>
</dbReference>
<dbReference type="GO" id="GO:0005737">
    <property type="term" value="C:cytoplasm"/>
    <property type="evidence" value="ECO:0007669"/>
    <property type="project" value="TreeGrafter"/>
</dbReference>
<dbReference type="InterPro" id="IPR044524">
    <property type="entry name" value="Isoase_HisA-like"/>
</dbReference>
<dbReference type="AlphaFoldDB" id="F0W9E8"/>
<dbReference type="GO" id="GO:0000105">
    <property type="term" value="P:L-histidine biosynthetic process"/>
    <property type="evidence" value="ECO:0007669"/>
    <property type="project" value="UniProtKB-UniPathway"/>
</dbReference>
<dbReference type="InterPro" id="IPR011858">
    <property type="entry name" value="His6/HISN3"/>
</dbReference>
<dbReference type="FunFam" id="3.20.20.70:FF:000110">
    <property type="entry name" value="1-(5-phosphoribosyl)-5-[(5-phosphoribosylamino)methylideneamino] imidazole-4-carboxamide isomerase, chloroplastic"/>
    <property type="match status" value="1"/>
</dbReference>
<sequence>MRFRPCIDIHAGEVKQIVGSTLEDNDSASIVTNFTSKLNAETYARMYAKDHLYGGHVIMLGNDVATRLEAKKALQAYPNGLQIGGGINDQNCREFLEYGASHVIVTSFMFQHGRIDLDRLRSLQNLIGKEHLVLDLSCRKKEDGKFYVMMNRWQTFTDTTIDEELLVSLAEFCDEFLVHAVDVEGKMCGIQEELVVLLARYSPILVTYAGGARSLRDMELVDRVGMGKIDLSIGSALDIFGGTLSYREVVNFKSLERHASPQVACCN</sequence>
<dbReference type="CDD" id="cd04723">
    <property type="entry name" value="HisA_HisF"/>
    <property type="match status" value="1"/>
</dbReference>
<accession>F0W9E8</accession>
<keyword evidence="4 7" id="KW-0028">Amino-acid biosynthesis</keyword>
<dbReference type="GO" id="GO:0003949">
    <property type="term" value="F:1-(5-phosphoribosyl)-5-[(5-phosphoribosylamino)methylideneamino]imidazole-4-carboxamide isomerase activity"/>
    <property type="evidence" value="ECO:0007669"/>
    <property type="project" value="UniProtKB-EC"/>
</dbReference>